<keyword evidence="2" id="KW-0805">Transcription regulation</keyword>
<dbReference type="PANTHER" id="PTHR34269">
    <property type="entry name" value="TRANSCRIPTION FACTOR B3-DOMAIN FAMILY-RELATED"/>
    <property type="match status" value="1"/>
</dbReference>
<evidence type="ECO:0000256" key="3">
    <source>
        <dbReference type="ARBA" id="ARBA00023125"/>
    </source>
</evidence>
<protein>
    <recommendedName>
        <fullName evidence="9">TF-B3 domain-containing protein</fullName>
    </recommendedName>
</protein>
<organism evidence="7 8">
    <name type="scientific">Spinacia oleracea</name>
    <name type="common">Spinach</name>
    <dbReference type="NCBI Taxonomy" id="3562"/>
    <lineage>
        <taxon>Eukaryota</taxon>
        <taxon>Viridiplantae</taxon>
        <taxon>Streptophyta</taxon>
        <taxon>Embryophyta</taxon>
        <taxon>Tracheophyta</taxon>
        <taxon>Spermatophyta</taxon>
        <taxon>Magnoliopsida</taxon>
        <taxon>eudicotyledons</taxon>
        <taxon>Gunneridae</taxon>
        <taxon>Pentapetalae</taxon>
        <taxon>Caryophyllales</taxon>
        <taxon>Chenopodiaceae</taxon>
        <taxon>Chenopodioideae</taxon>
        <taxon>Anserineae</taxon>
        <taxon>Spinacia</taxon>
    </lineage>
</organism>
<dbReference type="KEGG" id="soe:110779979"/>
<evidence type="ECO:0008006" key="9">
    <source>
        <dbReference type="Google" id="ProtNLM"/>
    </source>
</evidence>
<evidence type="ECO:0000256" key="1">
    <source>
        <dbReference type="ARBA" id="ARBA00004123"/>
    </source>
</evidence>
<proteinExistence type="predicted"/>
<dbReference type="InterPro" id="IPR015300">
    <property type="entry name" value="DNA-bd_pseudobarrel_sf"/>
</dbReference>
<comment type="subcellular location">
    <subcellularLocation>
        <location evidence="1">Nucleus</location>
    </subcellularLocation>
</comment>
<name>A0A9R0I019_SPIOL</name>
<dbReference type="OrthoDB" id="1062923at2759"/>
<dbReference type="GO" id="GO:0003677">
    <property type="term" value="F:DNA binding"/>
    <property type="evidence" value="ECO:0007669"/>
    <property type="project" value="UniProtKB-KW"/>
</dbReference>
<keyword evidence="4" id="KW-0804">Transcription</keyword>
<dbReference type="RefSeq" id="XP_021840112.1">
    <property type="nucleotide sequence ID" value="XM_021984420.2"/>
</dbReference>
<keyword evidence="5" id="KW-0539">Nucleus</keyword>
<dbReference type="InterPro" id="IPR051442">
    <property type="entry name" value="B3_domain"/>
</dbReference>
<dbReference type="InterPro" id="IPR005508">
    <property type="entry name" value="At2g31720-like"/>
</dbReference>
<gene>
    <name evidence="8" type="primary">LOC110779979</name>
</gene>
<evidence type="ECO:0000256" key="2">
    <source>
        <dbReference type="ARBA" id="ARBA00023015"/>
    </source>
</evidence>
<evidence type="ECO:0000313" key="7">
    <source>
        <dbReference type="Proteomes" id="UP000813463"/>
    </source>
</evidence>
<evidence type="ECO:0000256" key="5">
    <source>
        <dbReference type="ARBA" id="ARBA00023242"/>
    </source>
</evidence>
<sequence length="249" mass="28926">MNNFPIKKKTNEKESGINPETPPINDNKCCKPSKNRGDSVKDDEPLDLSLSLCCGSLKGKEKVIKKVMKKKEEEYYDGNLCLALSLSPSPYFYYGTSSSSSNNQIPEQLAVVNVNEPKWTFKKLLTATDCKTDQGRLLINNKNWVESHIIENEEQKLETKKTEGIPFNFFDWDENRQFKSNLRTWGTNSYVVYKNWKIEVLDQRKLQEGDEIGLNWDKINKILYFRVLKRNPSPVSSKRKRVSKEEMNK</sequence>
<keyword evidence="3" id="KW-0238">DNA-binding</keyword>
<accession>A0A9R0I019</accession>
<dbReference type="GeneID" id="110779979"/>
<dbReference type="SUPFAM" id="SSF101936">
    <property type="entry name" value="DNA-binding pseudobarrel domain"/>
    <property type="match status" value="1"/>
</dbReference>
<dbReference type="Gene3D" id="2.40.330.10">
    <property type="entry name" value="DNA-binding pseudobarrel domain"/>
    <property type="match status" value="1"/>
</dbReference>
<evidence type="ECO:0000256" key="4">
    <source>
        <dbReference type="ARBA" id="ARBA00023163"/>
    </source>
</evidence>
<reference evidence="8" key="2">
    <citation type="submission" date="2025-08" db="UniProtKB">
        <authorList>
            <consortium name="RefSeq"/>
        </authorList>
    </citation>
    <scope>IDENTIFICATION</scope>
    <source>
        <tissue evidence="8">Leaf</tissue>
    </source>
</reference>
<dbReference type="PANTHER" id="PTHR34269:SF11">
    <property type="entry name" value="B3 DOMAIN PROTEIN"/>
    <property type="match status" value="1"/>
</dbReference>
<dbReference type="GO" id="GO:0005634">
    <property type="term" value="C:nucleus"/>
    <property type="evidence" value="ECO:0007669"/>
    <property type="project" value="UniProtKB-SubCell"/>
</dbReference>
<dbReference type="AlphaFoldDB" id="A0A9R0I019"/>
<keyword evidence="7" id="KW-1185">Reference proteome</keyword>
<dbReference type="Proteomes" id="UP000813463">
    <property type="component" value="Chromosome 5"/>
</dbReference>
<reference evidence="7" key="1">
    <citation type="journal article" date="2021" name="Nat. Commun.">
        <title>Genomic analyses provide insights into spinach domestication and the genetic basis of agronomic traits.</title>
        <authorList>
            <person name="Cai X."/>
            <person name="Sun X."/>
            <person name="Xu C."/>
            <person name="Sun H."/>
            <person name="Wang X."/>
            <person name="Ge C."/>
            <person name="Zhang Z."/>
            <person name="Wang Q."/>
            <person name="Fei Z."/>
            <person name="Jiao C."/>
            <person name="Wang Q."/>
        </authorList>
    </citation>
    <scope>NUCLEOTIDE SEQUENCE [LARGE SCALE GENOMIC DNA]</scope>
    <source>
        <strain evidence="7">cv. Varoflay</strain>
    </source>
</reference>
<evidence type="ECO:0000313" key="8">
    <source>
        <dbReference type="RefSeq" id="XP_021840112.1"/>
    </source>
</evidence>
<feature type="region of interest" description="Disordered" evidence="6">
    <location>
        <begin position="1"/>
        <end position="43"/>
    </location>
</feature>
<evidence type="ECO:0000256" key="6">
    <source>
        <dbReference type="SAM" id="MobiDB-lite"/>
    </source>
</evidence>
<dbReference type="Pfam" id="PF03754">
    <property type="entry name" value="At2g31720-like"/>
    <property type="match status" value="1"/>
</dbReference>